<dbReference type="AlphaFoldDB" id="A0AAX2DR52"/>
<organism evidence="1 2">
    <name type="scientific">Listeria ivanovii</name>
    <dbReference type="NCBI Taxonomy" id="1638"/>
    <lineage>
        <taxon>Bacteria</taxon>
        <taxon>Bacillati</taxon>
        <taxon>Bacillota</taxon>
        <taxon>Bacilli</taxon>
        <taxon>Bacillales</taxon>
        <taxon>Listeriaceae</taxon>
        <taxon>Listeria</taxon>
    </lineage>
</organism>
<accession>A0AAX2DR52</accession>
<proteinExistence type="predicted"/>
<dbReference type="EMBL" id="FNMX01000009">
    <property type="protein sequence ID" value="SDX02009.1"/>
    <property type="molecule type" value="Genomic_DNA"/>
</dbReference>
<gene>
    <name evidence="1" type="ORF">SAMN05421782_109120</name>
</gene>
<reference evidence="1 2" key="1">
    <citation type="submission" date="2016-10" db="EMBL/GenBank/DDBJ databases">
        <authorList>
            <person name="Varghese N."/>
            <person name="Submissions S."/>
        </authorList>
    </citation>
    <scope>NUCLEOTIDE SEQUENCE [LARGE SCALE GENOMIC DNA]</scope>
    <source>
        <strain evidence="1 2">ATCC 49954</strain>
    </source>
</reference>
<dbReference type="Proteomes" id="UP000183610">
    <property type="component" value="Unassembled WGS sequence"/>
</dbReference>
<protein>
    <recommendedName>
        <fullName evidence="3">DUF3116 domain-containing protein</fullName>
    </recommendedName>
</protein>
<evidence type="ECO:0000313" key="1">
    <source>
        <dbReference type="EMBL" id="SDX02009.1"/>
    </source>
</evidence>
<dbReference type="InterPro" id="IPR021464">
    <property type="entry name" value="DUF3116"/>
</dbReference>
<dbReference type="RefSeq" id="WP_038406774.1">
    <property type="nucleotide sequence ID" value="NZ_FNMX01000009.1"/>
</dbReference>
<comment type="caution">
    <text evidence="1">The sequence shown here is derived from an EMBL/GenBank/DDBJ whole genome shotgun (WGS) entry which is preliminary data.</text>
</comment>
<evidence type="ECO:0000313" key="2">
    <source>
        <dbReference type="Proteomes" id="UP000183610"/>
    </source>
</evidence>
<sequence length="90" mass="10626">MERPTEAVIYQILARTEDANATMDHLMYEWMSFPGARSFTKNQLLFAVYWLEANEFIFRSAEGLTTRYFRTTKGNVKLAEIERIHLNMTK</sequence>
<name>A0AAX2DR52_LISIV</name>
<dbReference type="Pfam" id="PF11313">
    <property type="entry name" value="DUF3116"/>
    <property type="match status" value="1"/>
</dbReference>
<evidence type="ECO:0008006" key="3">
    <source>
        <dbReference type="Google" id="ProtNLM"/>
    </source>
</evidence>